<accession>A0A8B8DYZ0</accession>
<dbReference type="OrthoDB" id="6121641at2759"/>
<sequence>MTAIFRNLQRQCLPVKSFLSTCQVTKEPSPALLEGLQNHGLFCRIMCTKTDSNEKDKSYIYINNKMSSEAIENSAWACRLANENGYLSWCRNSYLMTGIGVGMLYRGQSAVAELAGYSAMSLAGVNVLWGTYVFIYNLFFLKERVGMSGGFVALQTLSCIIHAVLYMMILIVFAAESDKYFQEHPKEKKESQAN</sequence>
<evidence type="ECO:0000256" key="1">
    <source>
        <dbReference type="SAM" id="Phobius"/>
    </source>
</evidence>
<dbReference type="KEGG" id="cvn:111130261"/>
<dbReference type="GeneID" id="111130261"/>
<evidence type="ECO:0000313" key="2">
    <source>
        <dbReference type="Proteomes" id="UP000694844"/>
    </source>
</evidence>
<name>A0A8B8DYZ0_CRAVI</name>
<keyword evidence="1" id="KW-0812">Transmembrane</keyword>
<keyword evidence="1" id="KW-0472">Membrane</keyword>
<feature type="transmembrane region" description="Helical" evidence="1">
    <location>
        <begin position="114"/>
        <end position="139"/>
    </location>
</feature>
<keyword evidence="1" id="KW-1133">Transmembrane helix</keyword>
<proteinExistence type="predicted"/>
<protein>
    <submittedName>
        <fullName evidence="3">Transmembrane protein 160-like</fullName>
    </submittedName>
</protein>
<dbReference type="AlphaFoldDB" id="A0A8B8DYZ0"/>
<dbReference type="RefSeq" id="XP_022332793.1">
    <property type="nucleotide sequence ID" value="XM_022477085.1"/>
</dbReference>
<evidence type="ECO:0000313" key="3">
    <source>
        <dbReference type="RefSeq" id="XP_022332793.1"/>
    </source>
</evidence>
<keyword evidence="2" id="KW-1185">Reference proteome</keyword>
<dbReference type="Proteomes" id="UP000694844">
    <property type="component" value="Chromosome 4"/>
</dbReference>
<feature type="transmembrane region" description="Helical" evidence="1">
    <location>
        <begin position="151"/>
        <end position="175"/>
    </location>
</feature>
<organism evidence="2 3">
    <name type="scientific">Crassostrea virginica</name>
    <name type="common">Eastern oyster</name>
    <dbReference type="NCBI Taxonomy" id="6565"/>
    <lineage>
        <taxon>Eukaryota</taxon>
        <taxon>Metazoa</taxon>
        <taxon>Spiralia</taxon>
        <taxon>Lophotrochozoa</taxon>
        <taxon>Mollusca</taxon>
        <taxon>Bivalvia</taxon>
        <taxon>Autobranchia</taxon>
        <taxon>Pteriomorphia</taxon>
        <taxon>Ostreida</taxon>
        <taxon>Ostreoidea</taxon>
        <taxon>Ostreidae</taxon>
        <taxon>Crassostrea</taxon>
    </lineage>
</organism>
<gene>
    <name evidence="3" type="primary">LOC111130261</name>
</gene>
<reference evidence="3" key="1">
    <citation type="submission" date="2025-08" db="UniProtKB">
        <authorList>
            <consortium name="RefSeq"/>
        </authorList>
    </citation>
    <scope>IDENTIFICATION</scope>
    <source>
        <tissue evidence="3">Whole sample</tissue>
    </source>
</reference>